<dbReference type="GO" id="GO:0005737">
    <property type="term" value="C:cytoplasm"/>
    <property type="evidence" value="ECO:0007669"/>
    <property type="project" value="TreeGrafter"/>
</dbReference>
<feature type="domain" description="Protein kinase" evidence="1">
    <location>
        <begin position="16"/>
        <end position="218"/>
    </location>
</feature>
<dbReference type="InParanoid" id="A0A078AQ54"/>
<dbReference type="OrthoDB" id="7869584at2759"/>
<evidence type="ECO:0000259" key="1">
    <source>
        <dbReference type="PROSITE" id="PS50011"/>
    </source>
</evidence>
<keyword evidence="2" id="KW-0670">Pyruvate</keyword>
<evidence type="ECO:0000313" key="3">
    <source>
        <dbReference type="Proteomes" id="UP000039865"/>
    </source>
</evidence>
<dbReference type="PANTHER" id="PTHR44167:SF24">
    <property type="entry name" value="SERINE_THREONINE-PROTEIN KINASE CHK2"/>
    <property type="match status" value="1"/>
</dbReference>
<dbReference type="PROSITE" id="PS50011">
    <property type="entry name" value="PROTEIN_KINASE_DOM"/>
    <property type="match status" value="1"/>
</dbReference>
<dbReference type="PROSITE" id="PS00109">
    <property type="entry name" value="PROTEIN_KINASE_TYR"/>
    <property type="match status" value="1"/>
</dbReference>
<evidence type="ECO:0000313" key="2">
    <source>
        <dbReference type="EMBL" id="CDW84515.1"/>
    </source>
</evidence>
<dbReference type="EMBL" id="CCKQ01012878">
    <property type="protein sequence ID" value="CDW84515.1"/>
    <property type="molecule type" value="Genomic_DNA"/>
</dbReference>
<reference evidence="2 3" key="1">
    <citation type="submission" date="2014-06" db="EMBL/GenBank/DDBJ databases">
        <authorList>
            <person name="Swart Estienne"/>
        </authorList>
    </citation>
    <scope>NUCLEOTIDE SEQUENCE [LARGE SCALE GENOMIC DNA]</scope>
    <source>
        <strain evidence="2 3">130c</strain>
    </source>
</reference>
<dbReference type="AlphaFoldDB" id="A0A078AQ54"/>
<dbReference type="PANTHER" id="PTHR44167">
    <property type="entry name" value="OVARIAN-SPECIFIC SERINE/THREONINE-PROTEIN KINASE LOK-RELATED"/>
    <property type="match status" value="1"/>
</dbReference>
<accession>A0A078AQ54</accession>
<keyword evidence="2" id="KW-0418">Kinase</keyword>
<dbReference type="GO" id="GO:0044773">
    <property type="term" value="P:mitotic DNA damage checkpoint signaling"/>
    <property type="evidence" value="ECO:0007669"/>
    <property type="project" value="TreeGrafter"/>
</dbReference>
<dbReference type="GO" id="GO:0004674">
    <property type="term" value="F:protein serine/threonine kinase activity"/>
    <property type="evidence" value="ECO:0007669"/>
    <property type="project" value="TreeGrafter"/>
</dbReference>
<dbReference type="InterPro" id="IPR011009">
    <property type="entry name" value="Kinase-like_dom_sf"/>
</dbReference>
<dbReference type="Proteomes" id="UP000039865">
    <property type="component" value="Unassembled WGS sequence"/>
</dbReference>
<keyword evidence="3" id="KW-1185">Reference proteome</keyword>
<dbReference type="OMA" id="YCHRQNI"/>
<name>A0A078AQ54_STYLE</name>
<sequence length="218" mass="25529">MERYVALSVQPHWDKYQFVENIDSGAFGSFQKVKNTIDEKFYAMKVQNLKNLMTRVPNNYSNEMVRIIREINTFKLSHPNITKFYESYFTFDDKFVIVTELAESNLCTYRENTALTNTQIADIMIQIIKGTIHIHNQNVMHRDLSPENILVFENGNKFKICDFGLSQLLSNSTSFVGKPYFKAPEISLYEEFSYSSQVDIWQDISRNKVARLDMAYYS</sequence>
<keyword evidence="2" id="KW-0808">Transferase</keyword>
<gene>
    <name evidence="2" type="primary">Contig9592.g10260</name>
    <name evidence="2" type="ORF">STYLEM_13579</name>
</gene>
<dbReference type="GO" id="GO:0005524">
    <property type="term" value="F:ATP binding"/>
    <property type="evidence" value="ECO:0007669"/>
    <property type="project" value="InterPro"/>
</dbReference>
<dbReference type="GO" id="GO:0005634">
    <property type="term" value="C:nucleus"/>
    <property type="evidence" value="ECO:0007669"/>
    <property type="project" value="TreeGrafter"/>
</dbReference>
<protein>
    <submittedName>
        <fullName evidence="2">Phosphoenolpyruvate carboxylase kinase</fullName>
    </submittedName>
</protein>
<dbReference type="Pfam" id="PF00069">
    <property type="entry name" value="Pkinase"/>
    <property type="match status" value="1"/>
</dbReference>
<dbReference type="SUPFAM" id="SSF56112">
    <property type="entry name" value="Protein kinase-like (PK-like)"/>
    <property type="match status" value="1"/>
</dbReference>
<dbReference type="InterPro" id="IPR000719">
    <property type="entry name" value="Prot_kinase_dom"/>
</dbReference>
<dbReference type="Gene3D" id="3.30.200.20">
    <property type="entry name" value="Phosphorylase Kinase, domain 1"/>
    <property type="match status" value="1"/>
</dbReference>
<dbReference type="Gene3D" id="1.10.510.10">
    <property type="entry name" value="Transferase(Phosphotransferase) domain 1"/>
    <property type="match status" value="1"/>
</dbReference>
<dbReference type="InterPro" id="IPR008266">
    <property type="entry name" value="Tyr_kinase_AS"/>
</dbReference>
<proteinExistence type="predicted"/>
<organism evidence="2 3">
    <name type="scientific">Stylonychia lemnae</name>
    <name type="common">Ciliate</name>
    <dbReference type="NCBI Taxonomy" id="5949"/>
    <lineage>
        <taxon>Eukaryota</taxon>
        <taxon>Sar</taxon>
        <taxon>Alveolata</taxon>
        <taxon>Ciliophora</taxon>
        <taxon>Intramacronucleata</taxon>
        <taxon>Spirotrichea</taxon>
        <taxon>Stichotrichia</taxon>
        <taxon>Sporadotrichida</taxon>
        <taxon>Oxytrichidae</taxon>
        <taxon>Stylonychinae</taxon>
        <taxon>Stylonychia</taxon>
    </lineage>
</organism>